<dbReference type="InterPro" id="IPR016187">
    <property type="entry name" value="CTDL_fold"/>
</dbReference>
<dbReference type="PANTHER" id="PTHR22803">
    <property type="entry name" value="MANNOSE, PHOSPHOLIPASE, LECTIN RECEPTOR RELATED"/>
    <property type="match status" value="1"/>
</dbReference>
<evidence type="ECO:0000313" key="4">
    <source>
        <dbReference type="EMBL" id="OPL32784.1"/>
    </source>
</evidence>
<keyword evidence="2" id="KW-0732">Signal</keyword>
<feature type="domain" description="C-type lectin" evidence="3">
    <location>
        <begin position="100"/>
        <end position="217"/>
    </location>
</feature>
<evidence type="ECO:0000256" key="1">
    <source>
        <dbReference type="ARBA" id="ARBA00023157"/>
    </source>
</evidence>
<feature type="signal peptide" evidence="2">
    <location>
        <begin position="1"/>
        <end position="19"/>
    </location>
</feature>
<feature type="non-terminal residue" evidence="4">
    <location>
        <position position="1"/>
    </location>
</feature>
<dbReference type="SMART" id="SM00034">
    <property type="entry name" value="CLECT"/>
    <property type="match status" value="1"/>
</dbReference>
<dbReference type="Gene3D" id="3.10.100.10">
    <property type="entry name" value="Mannose-Binding Protein A, subunit A"/>
    <property type="match status" value="1"/>
</dbReference>
<evidence type="ECO:0000313" key="5">
    <source>
        <dbReference type="Proteomes" id="UP000266721"/>
    </source>
</evidence>
<dbReference type="SUPFAM" id="SSF56436">
    <property type="entry name" value="C-type lectin-like"/>
    <property type="match status" value="1"/>
</dbReference>
<organism evidence="4 5">
    <name type="scientific">Mytilus galloprovincialis</name>
    <name type="common">Mediterranean mussel</name>
    <dbReference type="NCBI Taxonomy" id="29158"/>
    <lineage>
        <taxon>Eukaryota</taxon>
        <taxon>Metazoa</taxon>
        <taxon>Spiralia</taxon>
        <taxon>Lophotrochozoa</taxon>
        <taxon>Mollusca</taxon>
        <taxon>Bivalvia</taxon>
        <taxon>Autobranchia</taxon>
        <taxon>Pteriomorphia</taxon>
        <taxon>Mytilida</taxon>
        <taxon>Mytiloidea</taxon>
        <taxon>Mytilidae</taxon>
        <taxon>Mytilinae</taxon>
        <taxon>Mytilus</taxon>
    </lineage>
</organism>
<dbReference type="PROSITE" id="PS00615">
    <property type="entry name" value="C_TYPE_LECTIN_1"/>
    <property type="match status" value="1"/>
</dbReference>
<dbReference type="SMR" id="A0A3L5TSB6"/>
<proteinExistence type="predicted"/>
<feature type="chain" id="PRO_5018090952" evidence="2">
    <location>
        <begin position="20"/>
        <end position="241"/>
    </location>
</feature>
<dbReference type="Pfam" id="PF00059">
    <property type="entry name" value="Lectin_C"/>
    <property type="match status" value="1"/>
</dbReference>
<dbReference type="EMBL" id="KV586854">
    <property type="protein sequence ID" value="OPL32784.1"/>
    <property type="molecule type" value="Genomic_DNA"/>
</dbReference>
<keyword evidence="5" id="KW-1185">Reference proteome</keyword>
<dbReference type="Proteomes" id="UP000266721">
    <property type="component" value="Unassembled WGS sequence"/>
</dbReference>
<sequence length="241" mass="27588">MLSVTSVLLICIICKYAMSLPCLTNESEKDFGDSRKALSALETYLGSTVNTLESDIQKTLNTLKSHLGTLKSNVGSKVKRLDGDLKVLEEDFRKKKWLKHNGHCYYFAHEKHDWFTAERRCREIGGYIVKVDDSSENTWISDNKPTKIVAYWWIGLTDLKEGDWRWTFDQSQVSYKQWTSGTGARGTTHNCAAYDTRSGFRHWFDAPCSYKYSYICEKTTRTPLKTGSEIRCSGRIAAAFI</sequence>
<evidence type="ECO:0000256" key="2">
    <source>
        <dbReference type="SAM" id="SignalP"/>
    </source>
</evidence>
<evidence type="ECO:0000259" key="3">
    <source>
        <dbReference type="PROSITE" id="PS50041"/>
    </source>
</evidence>
<accession>A0A3L5TSB6</accession>
<dbReference type="InterPro" id="IPR001304">
    <property type="entry name" value="C-type_lectin-like"/>
</dbReference>
<dbReference type="CDD" id="cd00037">
    <property type="entry name" value="CLECT"/>
    <property type="match status" value="1"/>
</dbReference>
<dbReference type="InterPro" id="IPR018378">
    <property type="entry name" value="C-type_lectin_CS"/>
</dbReference>
<keyword evidence="1" id="KW-1015">Disulfide bond</keyword>
<dbReference type="PROSITE" id="PS50041">
    <property type="entry name" value="C_TYPE_LECTIN_2"/>
    <property type="match status" value="1"/>
</dbReference>
<reference evidence="4 5" key="1">
    <citation type="journal article" date="2016" name="PLoS ONE">
        <title>A First Insight into the Genome of the Filter-Feeder Mussel Mytilus galloprovincialis.</title>
        <authorList>
            <person name="Murgarella M."/>
            <person name="Puiu D."/>
            <person name="Novoa B."/>
            <person name="Figueras A."/>
            <person name="Posada D."/>
            <person name="Canchaya C."/>
        </authorList>
    </citation>
    <scope>NUCLEOTIDE SEQUENCE [LARGE SCALE GENOMIC DNA]</scope>
    <source>
        <tissue evidence="4">Muscle</tissue>
    </source>
</reference>
<comment type="caution">
    <text evidence="4">The sequence shown here is derived from an EMBL/GenBank/DDBJ whole genome shotgun (WGS) entry which is preliminary data.</text>
</comment>
<dbReference type="InterPro" id="IPR050111">
    <property type="entry name" value="C-type_lectin/snaclec_domain"/>
</dbReference>
<dbReference type="AlphaFoldDB" id="A0A3L5TSB6"/>
<dbReference type="InterPro" id="IPR016186">
    <property type="entry name" value="C-type_lectin-like/link_sf"/>
</dbReference>
<gene>
    <name evidence="4" type="ORF">AM593_02602</name>
</gene>
<protein>
    <submittedName>
        <fullName evidence="4">Aggrecan x1 core isoform</fullName>
    </submittedName>
</protein>
<name>A0A3L5TSB6_MYTGA</name>